<dbReference type="GO" id="GO:0019684">
    <property type="term" value="P:photosynthesis, light reaction"/>
    <property type="evidence" value="ECO:0007669"/>
    <property type="project" value="InterPro"/>
</dbReference>
<protein>
    <submittedName>
        <fullName evidence="3">Uncharacterized protein (TIGR02271 family)</fullName>
    </submittedName>
</protein>
<feature type="domain" description="DUF2382" evidence="2">
    <location>
        <begin position="148"/>
        <end position="258"/>
    </location>
</feature>
<comment type="caution">
    <text evidence="3">The sequence shown here is derived from an EMBL/GenBank/DDBJ whole genome shotgun (WGS) entry which is preliminary data.</text>
</comment>
<accession>A0A852ZZS0</accession>
<dbReference type="InterPro" id="IPR014747">
    <property type="entry name" value="Bac_photo_RC_H_C"/>
</dbReference>
<proteinExistence type="predicted"/>
<dbReference type="InterPro" id="IPR011033">
    <property type="entry name" value="PRC_barrel-like_sf"/>
</dbReference>
<sequence length="282" mass="31951">MGQVYLDDRSGEAEWVTVQTGRLGGRECFVPLKDARLVGDDLQVPYEKEQIRGAPEYEVGQRLSVEQEEDLYHYYATAAPTRVTAGRGGGPEAGQRPAGTGEAQAGYGTPGRATVPERWDVERRREAMEPEARGRAARGPGVEADSAITRSEEELRIRTERVRIGHARLRKYVVTEQVRQTVPVVHEEVRIEREPITERNIGPAVRGPDLGEAEYEVVLHGERLIVTKETVPKERIRLRVEEVHDQETVSEELRKERLVMEDDISGERRTRAVGEDEPERRR</sequence>
<dbReference type="InterPro" id="IPR052967">
    <property type="entry name" value="Stress_Response_Assoc"/>
</dbReference>
<reference evidence="3 4" key="1">
    <citation type="submission" date="2020-07" db="EMBL/GenBank/DDBJ databases">
        <title>Sequencing the genomes of 1000 actinobacteria strains.</title>
        <authorList>
            <person name="Klenk H.-P."/>
        </authorList>
    </citation>
    <scope>NUCLEOTIDE SEQUENCE [LARGE SCALE GENOMIC DNA]</scope>
    <source>
        <strain evidence="3 4">DSM 42178</strain>
    </source>
</reference>
<evidence type="ECO:0000259" key="2">
    <source>
        <dbReference type="Pfam" id="PF09557"/>
    </source>
</evidence>
<dbReference type="EMBL" id="JACBZD010000002">
    <property type="protein sequence ID" value="NYI07615.1"/>
    <property type="molecule type" value="Genomic_DNA"/>
</dbReference>
<organism evidence="3 4">
    <name type="scientific">Allostreptomyces psammosilenae</name>
    <dbReference type="NCBI Taxonomy" id="1892865"/>
    <lineage>
        <taxon>Bacteria</taxon>
        <taxon>Bacillati</taxon>
        <taxon>Actinomycetota</taxon>
        <taxon>Actinomycetes</taxon>
        <taxon>Kitasatosporales</taxon>
        <taxon>Streptomycetaceae</taxon>
        <taxon>Allostreptomyces</taxon>
    </lineage>
</organism>
<dbReference type="SUPFAM" id="SSF50346">
    <property type="entry name" value="PRC-barrel domain"/>
    <property type="match status" value="1"/>
</dbReference>
<evidence type="ECO:0000313" key="3">
    <source>
        <dbReference type="EMBL" id="NYI07615.1"/>
    </source>
</evidence>
<name>A0A852ZZS0_9ACTN</name>
<dbReference type="Proteomes" id="UP000567795">
    <property type="component" value="Unassembled WGS sequence"/>
</dbReference>
<dbReference type="PANTHER" id="PTHR38463">
    <property type="entry name" value="STRESS RESPONSE PROTEIN YSNF"/>
    <property type="match status" value="1"/>
</dbReference>
<dbReference type="Gene3D" id="3.90.50.10">
    <property type="entry name" value="Photosynthetic Reaction Center, subunit H, domain 2"/>
    <property type="match status" value="1"/>
</dbReference>
<evidence type="ECO:0000256" key="1">
    <source>
        <dbReference type="SAM" id="MobiDB-lite"/>
    </source>
</evidence>
<gene>
    <name evidence="3" type="ORF">FHU37_004644</name>
</gene>
<feature type="region of interest" description="Disordered" evidence="1">
    <location>
        <begin position="260"/>
        <end position="282"/>
    </location>
</feature>
<feature type="region of interest" description="Disordered" evidence="1">
    <location>
        <begin position="126"/>
        <end position="145"/>
    </location>
</feature>
<keyword evidence="4" id="KW-1185">Reference proteome</keyword>
<dbReference type="Pfam" id="PF09557">
    <property type="entry name" value="DUF2382"/>
    <property type="match status" value="1"/>
</dbReference>
<feature type="region of interest" description="Disordered" evidence="1">
    <location>
        <begin position="82"/>
        <end position="117"/>
    </location>
</feature>
<evidence type="ECO:0000313" key="4">
    <source>
        <dbReference type="Proteomes" id="UP000567795"/>
    </source>
</evidence>
<dbReference type="PANTHER" id="PTHR38463:SF1">
    <property type="entry name" value="STRESS RESPONSE PROTEIN YSNF"/>
    <property type="match status" value="1"/>
</dbReference>
<dbReference type="AlphaFoldDB" id="A0A852ZZS0"/>
<dbReference type="GO" id="GO:0030077">
    <property type="term" value="C:plasma membrane light-harvesting complex"/>
    <property type="evidence" value="ECO:0007669"/>
    <property type="project" value="InterPro"/>
</dbReference>
<dbReference type="InterPro" id="IPR019060">
    <property type="entry name" value="DUF2382"/>
</dbReference>